<dbReference type="EMBL" id="JAGKQM010000010">
    <property type="protein sequence ID" value="KAH0906103.1"/>
    <property type="molecule type" value="Genomic_DNA"/>
</dbReference>
<proteinExistence type="predicted"/>
<sequence>WNYNDPDPTEKGYRRTNGLIGASKENKNEAEAAVGDNIGKCFWESIDLKKQPT</sequence>
<evidence type="ECO:0000313" key="1">
    <source>
        <dbReference type="EMBL" id="KAH0906103.1"/>
    </source>
</evidence>
<dbReference type="Proteomes" id="UP000824890">
    <property type="component" value="Unassembled WGS sequence"/>
</dbReference>
<gene>
    <name evidence="1" type="ORF">HID58_037930</name>
</gene>
<organism evidence="1 2">
    <name type="scientific">Brassica napus</name>
    <name type="common">Rape</name>
    <dbReference type="NCBI Taxonomy" id="3708"/>
    <lineage>
        <taxon>Eukaryota</taxon>
        <taxon>Viridiplantae</taxon>
        <taxon>Streptophyta</taxon>
        <taxon>Embryophyta</taxon>
        <taxon>Tracheophyta</taxon>
        <taxon>Spermatophyta</taxon>
        <taxon>Magnoliopsida</taxon>
        <taxon>eudicotyledons</taxon>
        <taxon>Gunneridae</taxon>
        <taxon>Pentapetalae</taxon>
        <taxon>rosids</taxon>
        <taxon>malvids</taxon>
        <taxon>Brassicales</taxon>
        <taxon>Brassicaceae</taxon>
        <taxon>Brassiceae</taxon>
        <taxon>Brassica</taxon>
    </lineage>
</organism>
<evidence type="ECO:0000313" key="2">
    <source>
        <dbReference type="Proteomes" id="UP000824890"/>
    </source>
</evidence>
<reference evidence="1 2" key="1">
    <citation type="submission" date="2021-05" db="EMBL/GenBank/DDBJ databases">
        <title>Genome Assembly of Synthetic Allotetraploid Brassica napus Reveals Homoeologous Exchanges between Subgenomes.</title>
        <authorList>
            <person name="Davis J.T."/>
        </authorList>
    </citation>
    <scope>NUCLEOTIDE SEQUENCE [LARGE SCALE GENOMIC DNA]</scope>
    <source>
        <strain evidence="2">cv. Da-Ae</strain>
        <tissue evidence="1">Seedling</tissue>
    </source>
</reference>
<keyword evidence="2" id="KW-1185">Reference proteome</keyword>
<protein>
    <submittedName>
        <fullName evidence="1">Uncharacterized protein</fullName>
    </submittedName>
</protein>
<name>A0ABQ8BMS1_BRANA</name>
<accession>A0ABQ8BMS1</accession>
<comment type="caution">
    <text evidence="1">The sequence shown here is derived from an EMBL/GenBank/DDBJ whole genome shotgun (WGS) entry which is preliminary data.</text>
</comment>
<feature type="non-terminal residue" evidence="1">
    <location>
        <position position="1"/>
    </location>
</feature>